<dbReference type="InterPro" id="IPR027417">
    <property type="entry name" value="P-loop_NTPase"/>
</dbReference>
<evidence type="ECO:0000313" key="7">
    <source>
        <dbReference type="Proteomes" id="UP000000719"/>
    </source>
</evidence>
<organism evidence="6 7">
    <name type="scientific">Halothermothrix orenii (strain H 168 / OCM 544 / DSM 9562)</name>
    <dbReference type="NCBI Taxonomy" id="373903"/>
    <lineage>
        <taxon>Bacteria</taxon>
        <taxon>Bacillati</taxon>
        <taxon>Bacillota</taxon>
        <taxon>Clostridia</taxon>
        <taxon>Halanaerobiales</taxon>
        <taxon>Halothermotrichaceae</taxon>
        <taxon>Halothermothrix</taxon>
    </lineage>
</organism>
<dbReference type="KEGG" id="hor:Hore_02380"/>
<keyword evidence="4" id="KW-0067">ATP-binding</keyword>
<evidence type="ECO:0000259" key="5">
    <source>
        <dbReference type="PROSITE" id="PS50893"/>
    </source>
</evidence>
<dbReference type="PROSITE" id="PS00211">
    <property type="entry name" value="ABC_TRANSPORTER_1"/>
    <property type="match status" value="1"/>
</dbReference>
<dbReference type="EMBL" id="CP001098">
    <property type="protein sequence ID" value="ACL68999.1"/>
    <property type="molecule type" value="Genomic_DNA"/>
</dbReference>
<evidence type="ECO:0000256" key="2">
    <source>
        <dbReference type="ARBA" id="ARBA00022448"/>
    </source>
</evidence>
<feature type="domain" description="ABC transporter" evidence="5">
    <location>
        <begin position="6"/>
        <end position="235"/>
    </location>
</feature>
<evidence type="ECO:0000313" key="6">
    <source>
        <dbReference type="EMBL" id="ACL68999.1"/>
    </source>
</evidence>
<proteinExistence type="inferred from homology"/>
<evidence type="ECO:0000256" key="3">
    <source>
        <dbReference type="ARBA" id="ARBA00022741"/>
    </source>
</evidence>
<dbReference type="PANTHER" id="PTHR43335">
    <property type="entry name" value="ABC TRANSPORTER, ATP-BINDING PROTEIN"/>
    <property type="match status" value="1"/>
</dbReference>
<protein>
    <submittedName>
        <fullName evidence="6">ABC transporter related</fullName>
    </submittedName>
</protein>
<accession>B8D130</accession>
<dbReference type="OrthoDB" id="9809205at2"/>
<dbReference type="GO" id="GO:0005524">
    <property type="term" value="F:ATP binding"/>
    <property type="evidence" value="ECO:0007669"/>
    <property type="project" value="UniProtKB-KW"/>
</dbReference>
<gene>
    <name evidence="6" type="ordered locus">Hore_02380</name>
</gene>
<dbReference type="InterPro" id="IPR003439">
    <property type="entry name" value="ABC_transporter-like_ATP-bd"/>
</dbReference>
<dbReference type="HOGENOM" id="CLU_000604_1_2_9"/>
<dbReference type="Gene3D" id="3.40.50.300">
    <property type="entry name" value="P-loop containing nucleotide triphosphate hydrolases"/>
    <property type="match status" value="1"/>
</dbReference>
<dbReference type="STRING" id="373903.Hore_02380"/>
<dbReference type="PANTHER" id="PTHR43335:SF4">
    <property type="entry name" value="ABC TRANSPORTER, ATP-BINDING PROTEIN"/>
    <property type="match status" value="1"/>
</dbReference>
<name>B8D130_HALOH</name>
<dbReference type="eggNOG" id="COG1131">
    <property type="taxonomic scope" value="Bacteria"/>
</dbReference>
<keyword evidence="2" id="KW-0813">Transport</keyword>
<evidence type="ECO:0000256" key="1">
    <source>
        <dbReference type="ARBA" id="ARBA00005417"/>
    </source>
</evidence>
<dbReference type="Proteomes" id="UP000000719">
    <property type="component" value="Chromosome"/>
</dbReference>
<dbReference type="Pfam" id="PF00005">
    <property type="entry name" value="ABC_tran"/>
    <property type="match status" value="1"/>
</dbReference>
<sequence length="316" mass="35434">MGKIILETKNLSKKFGQRLAVNSVNLKVHKGDIFGFLGPNGAGKSTTIRMITGLVTPTSGRILFNNTLLDGKKHLFLRRYLGSLIEIPRFYEYLTAYENLELITQISGIKDKSTIDKALIQVGLYSRRNDRVRTFSQGMKQRLGIAQAIMGKPKLVILDEPTNGLDPEGINHIRRLILNLNKQKGITFMISSHILKEIESICNRVAILQEGKVLAQGRVVDLLNTPQEILTLEVSPVLKAINLLHSHPGVIKAVQNNNHLNQVKVFTRDLKPDLLNQYLVKNGIKVASLQKNNTSLEDFFLTLTRKKGELNCCGQY</sequence>
<keyword evidence="3" id="KW-0547">Nucleotide-binding</keyword>
<dbReference type="InterPro" id="IPR017871">
    <property type="entry name" value="ABC_transporter-like_CS"/>
</dbReference>
<dbReference type="RefSeq" id="WP_012635197.1">
    <property type="nucleotide sequence ID" value="NC_011899.1"/>
</dbReference>
<dbReference type="InterPro" id="IPR003593">
    <property type="entry name" value="AAA+_ATPase"/>
</dbReference>
<keyword evidence="7" id="KW-1185">Reference proteome</keyword>
<dbReference type="GO" id="GO:0016887">
    <property type="term" value="F:ATP hydrolysis activity"/>
    <property type="evidence" value="ECO:0007669"/>
    <property type="project" value="InterPro"/>
</dbReference>
<dbReference type="PROSITE" id="PS50893">
    <property type="entry name" value="ABC_TRANSPORTER_2"/>
    <property type="match status" value="1"/>
</dbReference>
<comment type="similarity">
    <text evidence="1">Belongs to the ABC transporter superfamily.</text>
</comment>
<dbReference type="SMART" id="SM00382">
    <property type="entry name" value="AAA"/>
    <property type="match status" value="1"/>
</dbReference>
<dbReference type="SUPFAM" id="SSF52540">
    <property type="entry name" value="P-loop containing nucleoside triphosphate hydrolases"/>
    <property type="match status" value="1"/>
</dbReference>
<evidence type="ECO:0000256" key="4">
    <source>
        <dbReference type="ARBA" id="ARBA00022840"/>
    </source>
</evidence>
<reference evidence="6 7" key="1">
    <citation type="journal article" date="2009" name="PLoS ONE">
        <title>Genome analysis of the anaerobic thermohalophilic bacterium Halothermothrix orenii.</title>
        <authorList>
            <person name="Mavromatis K."/>
            <person name="Ivanova N."/>
            <person name="Anderson I."/>
            <person name="Lykidis A."/>
            <person name="Hooper S.D."/>
            <person name="Sun H."/>
            <person name="Kunin V."/>
            <person name="Lapidus A."/>
            <person name="Hugenholtz P."/>
            <person name="Patel B."/>
            <person name="Kyrpides N.C."/>
        </authorList>
    </citation>
    <scope>NUCLEOTIDE SEQUENCE [LARGE SCALE GENOMIC DNA]</scope>
    <source>
        <strain evidence="7">H 168 / OCM 544 / DSM 9562</strain>
    </source>
</reference>
<dbReference type="AlphaFoldDB" id="B8D130"/>